<evidence type="ECO:0000313" key="1">
    <source>
        <dbReference type="EMBL" id="NKY86706.1"/>
    </source>
</evidence>
<dbReference type="EMBL" id="JAAXPE010000012">
    <property type="protein sequence ID" value="NKY86706.1"/>
    <property type="molecule type" value="Genomic_DNA"/>
</dbReference>
<dbReference type="RefSeq" id="WP_157171623.1">
    <property type="nucleotide sequence ID" value="NZ_CAWPHS010000004.1"/>
</dbReference>
<evidence type="ECO:0000313" key="2">
    <source>
        <dbReference type="Proteomes" id="UP000523447"/>
    </source>
</evidence>
<dbReference type="AlphaFoldDB" id="A0A7X6RI23"/>
<organism evidence="1 2">
    <name type="scientific">Nocardia veterana</name>
    <dbReference type="NCBI Taxonomy" id="132249"/>
    <lineage>
        <taxon>Bacteria</taxon>
        <taxon>Bacillati</taxon>
        <taxon>Actinomycetota</taxon>
        <taxon>Actinomycetes</taxon>
        <taxon>Mycobacteriales</taxon>
        <taxon>Nocardiaceae</taxon>
        <taxon>Nocardia</taxon>
    </lineage>
</organism>
<reference evidence="1 2" key="1">
    <citation type="submission" date="2020-04" db="EMBL/GenBank/DDBJ databases">
        <title>MicrobeNet Type strains.</title>
        <authorList>
            <person name="Nicholson A.C."/>
        </authorList>
    </citation>
    <scope>NUCLEOTIDE SEQUENCE [LARGE SCALE GENOMIC DNA]</scope>
    <source>
        <strain evidence="1 2">DSM 44445</strain>
    </source>
</reference>
<comment type="caution">
    <text evidence="1">The sequence shown here is derived from an EMBL/GenBank/DDBJ whole genome shotgun (WGS) entry which is preliminary data.</text>
</comment>
<keyword evidence="2" id="KW-1185">Reference proteome</keyword>
<name>A0A7X6RI23_9NOCA</name>
<gene>
    <name evidence="1" type="ORF">HGA07_13820</name>
</gene>
<sequence length="57" mass="6360">MTASPRAAHSTARETVALNDASHPVVHVEFRIGDPHRQAKVRAVMDRLRVGNRFGNR</sequence>
<protein>
    <submittedName>
        <fullName evidence="1">Uncharacterized protein</fullName>
    </submittedName>
</protein>
<proteinExistence type="predicted"/>
<accession>A0A7X6RI23</accession>
<dbReference type="Proteomes" id="UP000523447">
    <property type="component" value="Unassembled WGS sequence"/>
</dbReference>